<evidence type="ECO:0000313" key="5">
    <source>
        <dbReference type="Proteomes" id="UP000291343"/>
    </source>
</evidence>
<evidence type="ECO:0000256" key="3">
    <source>
        <dbReference type="ARBA" id="ARBA00022679"/>
    </source>
</evidence>
<name>A0A482X8M9_LAOST</name>
<evidence type="ECO:0000256" key="1">
    <source>
        <dbReference type="ARBA" id="ARBA00009995"/>
    </source>
</evidence>
<dbReference type="PANTHER" id="PTHR48043:SF159">
    <property type="entry name" value="EG:EG0003.4 PROTEIN-RELATED"/>
    <property type="match status" value="1"/>
</dbReference>
<dbReference type="InterPro" id="IPR050271">
    <property type="entry name" value="UDP-glycosyltransferase"/>
</dbReference>
<accession>A0A482X8M9</accession>
<evidence type="ECO:0008006" key="6">
    <source>
        <dbReference type="Google" id="ProtNLM"/>
    </source>
</evidence>
<keyword evidence="3" id="KW-0808">Transferase</keyword>
<comment type="similarity">
    <text evidence="1">Belongs to the UDP-glycosyltransferase family.</text>
</comment>
<dbReference type="Proteomes" id="UP000291343">
    <property type="component" value="Unassembled WGS sequence"/>
</dbReference>
<dbReference type="Pfam" id="PF00201">
    <property type="entry name" value="UDPGT"/>
    <property type="match status" value="1"/>
</dbReference>
<comment type="caution">
    <text evidence="4">The sequence shown here is derived from an EMBL/GenBank/DDBJ whole genome shotgun (WGS) entry which is preliminary data.</text>
</comment>
<protein>
    <recommendedName>
        <fullName evidence="6">Glucuronosyltransferase</fullName>
    </recommendedName>
</protein>
<dbReference type="EMBL" id="QKKF02016568">
    <property type="protein sequence ID" value="RZF41671.1"/>
    <property type="molecule type" value="Genomic_DNA"/>
</dbReference>
<sequence length="187" mass="21180">MDYAVIEDILKSNRVSSMINSKTTSFDLIICEGFFGYEALFAFGHRYSAPVIAVSSLGSTIYMNPHIGNPILSASYPNFLLPYTHDMGLMGRFHNSLLNLVTLLAITIYQLPYQQELVERFFTESFKQNSIKPIEINKLVKEVDLVFINRHPVLGFPRPLTPNVIDIAGLHLHKFDNNSNVDKVSEQ</sequence>
<dbReference type="AlphaFoldDB" id="A0A482X8M9"/>
<dbReference type="SUPFAM" id="SSF53756">
    <property type="entry name" value="UDP-Glycosyltransferase/glycogen phosphorylase"/>
    <property type="match status" value="1"/>
</dbReference>
<reference evidence="4 5" key="1">
    <citation type="journal article" date="2017" name="Gigascience">
        <title>Genome sequence of the small brown planthopper, Laodelphax striatellus.</title>
        <authorList>
            <person name="Zhu J."/>
            <person name="Jiang F."/>
            <person name="Wang X."/>
            <person name="Yang P."/>
            <person name="Bao Y."/>
            <person name="Zhao W."/>
            <person name="Wang W."/>
            <person name="Lu H."/>
            <person name="Wang Q."/>
            <person name="Cui N."/>
            <person name="Li J."/>
            <person name="Chen X."/>
            <person name="Luo L."/>
            <person name="Yu J."/>
            <person name="Kang L."/>
            <person name="Cui F."/>
        </authorList>
    </citation>
    <scope>NUCLEOTIDE SEQUENCE [LARGE SCALE GENOMIC DNA]</scope>
    <source>
        <strain evidence="4">Lst14</strain>
    </source>
</reference>
<gene>
    <name evidence="4" type="ORF">LSTR_LSTR016505</name>
</gene>
<dbReference type="PANTHER" id="PTHR48043">
    <property type="entry name" value="EG:EG0003.4 PROTEIN-RELATED"/>
    <property type="match status" value="1"/>
</dbReference>
<evidence type="ECO:0000256" key="2">
    <source>
        <dbReference type="ARBA" id="ARBA00022676"/>
    </source>
</evidence>
<keyword evidence="5" id="KW-1185">Reference proteome</keyword>
<dbReference type="InterPro" id="IPR002213">
    <property type="entry name" value="UDP_glucos_trans"/>
</dbReference>
<proteinExistence type="inferred from homology"/>
<organism evidence="4 5">
    <name type="scientific">Laodelphax striatellus</name>
    <name type="common">Small brown planthopper</name>
    <name type="synonym">Delphax striatella</name>
    <dbReference type="NCBI Taxonomy" id="195883"/>
    <lineage>
        <taxon>Eukaryota</taxon>
        <taxon>Metazoa</taxon>
        <taxon>Ecdysozoa</taxon>
        <taxon>Arthropoda</taxon>
        <taxon>Hexapoda</taxon>
        <taxon>Insecta</taxon>
        <taxon>Pterygota</taxon>
        <taxon>Neoptera</taxon>
        <taxon>Paraneoptera</taxon>
        <taxon>Hemiptera</taxon>
        <taxon>Auchenorrhyncha</taxon>
        <taxon>Fulgoroidea</taxon>
        <taxon>Delphacidae</taxon>
        <taxon>Criomorphinae</taxon>
        <taxon>Laodelphax</taxon>
    </lineage>
</organism>
<dbReference type="OrthoDB" id="5835829at2759"/>
<evidence type="ECO:0000313" key="4">
    <source>
        <dbReference type="EMBL" id="RZF41671.1"/>
    </source>
</evidence>
<keyword evidence="2" id="KW-0328">Glycosyltransferase</keyword>
<dbReference type="GO" id="GO:0008194">
    <property type="term" value="F:UDP-glycosyltransferase activity"/>
    <property type="evidence" value="ECO:0007669"/>
    <property type="project" value="InterPro"/>
</dbReference>
<dbReference type="InParanoid" id="A0A482X8M9"/>